<gene>
    <name evidence="6" type="ORF">DSM107010_49310</name>
</gene>
<protein>
    <recommendedName>
        <fullName evidence="5">Solute-binding protein family 3/N-terminal domain-containing protein</fullName>
    </recommendedName>
</protein>
<sequence length="370" mass="40737">MDLTNLSRRRLLKHFSLSVGVLLLTVGCNEAAKDARQVQSNSESEGQNSTETASAAPTSQRKIKVGYQTGDINNVTMVAFNEGYFKDAGLEVELLPFSSGADMIPALGGGQVDVTWFFPFPALSAFARGIAIEVFLIDHAPRTAERLLARNVDNTAALKGKKIGVTFGSTGHYFTLQALKKVGLTEQDITLVNLKPAGMVPAYSANQIDAVWTWEPAVGELLNLGATTLETVESVDGYTAAIWAIRKAYAEQNPDTIQAFIKAWDLAQQNYLKNPQNEQRWEAKRLNLSKTEFSEMVKRQGTQVIPVKEQISTDWLGTPGEAKATKFYSAFERYGKFLESLGRIQKAPSDYSSLINSSYVQEYIDSTLKV</sequence>
<reference evidence="6 7" key="1">
    <citation type="journal article" date="2019" name="Genome Biol. Evol.">
        <title>Day and night: Metabolic profiles and evolutionary relationships of six axenic non-marine cyanobacteria.</title>
        <authorList>
            <person name="Will S.E."/>
            <person name="Henke P."/>
            <person name="Boedeker C."/>
            <person name="Huang S."/>
            <person name="Brinkmann H."/>
            <person name="Rohde M."/>
            <person name="Jarek M."/>
            <person name="Friedl T."/>
            <person name="Seufert S."/>
            <person name="Schumacher M."/>
            <person name="Overmann J."/>
            <person name="Neumann-Schaal M."/>
            <person name="Petersen J."/>
        </authorList>
    </citation>
    <scope>NUCLEOTIDE SEQUENCE [LARGE SCALE GENOMIC DNA]</scope>
    <source>
        <strain evidence="6 7">SAG 39.79</strain>
    </source>
</reference>
<dbReference type="InterPro" id="IPR001638">
    <property type="entry name" value="Solute-binding_3/MltF_N"/>
</dbReference>
<name>A0AB37UF18_9CYAN</name>
<keyword evidence="7" id="KW-1185">Reference proteome</keyword>
<dbReference type="PANTHER" id="PTHR30024">
    <property type="entry name" value="ALIPHATIC SULFONATES-BINDING PROTEIN-RELATED"/>
    <property type="match status" value="1"/>
</dbReference>
<dbReference type="InterPro" id="IPR015168">
    <property type="entry name" value="SsuA/THI5"/>
</dbReference>
<comment type="similarity">
    <text evidence="2">Belongs to the bacterial solute-binding protein SsuA/TauA family.</text>
</comment>
<feature type="region of interest" description="Disordered" evidence="4">
    <location>
        <begin position="36"/>
        <end position="59"/>
    </location>
</feature>
<organism evidence="6 7">
    <name type="scientific">Chroococcidiopsis cubana SAG 39.79</name>
    <dbReference type="NCBI Taxonomy" id="388085"/>
    <lineage>
        <taxon>Bacteria</taxon>
        <taxon>Bacillati</taxon>
        <taxon>Cyanobacteriota</taxon>
        <taxon>Cyanophyceae</taxon>
        <taxon>Chroococcidiopsidales</taxon>
        <taxon>Chroococcidiopsidaceae</taxon>
        <taxon>Chroococcidiopsis</taxon>
    </lineage>
</organism>
<dbReference type="RefSeq" id="WP_106167436.1">
    <property type="nucleotide sequence ID" value="NZ_JAVKZF010000001.1"/>
</dbReference>
<dbReference type="EMBL" id="RSCK01000058">
    <property type="protein sequence ID" value="RUT07981.1"/>
    <property type="molecule type" value="Genomic_DNA"/>
</dbReference>
<comment type="subcellular location">
    <subcellularLocation>
        <location evidence="1">Periplasm</location>
    </subcellularLocation>
</comment>
<evidence type="ECO:0000256" key="4">
    <source>
        <dbReference type="SAM" id="MobiDB-lite"/>
    </source>
</evidence>
<dbReference type="Pfam" id="PF09084">
    <property type="entry name" value="NMT1"/>
    <property type="match status" value="1"/>
</dbReference>
<evidence type="ECO:0000313" key="7">
    <source>
        <dbReference type="Proteomes" id="UP000282574"/>
    </source>
</evidence>
<dbReference type="PANTHER" id="PTHR30024:SF47">
    <property type="entry name" value="TAURINE-BINDING PERIPLASMIC PROTEIN"/>
    <property type="match status" value="1"/>
</dbReference>
<dbReference type="AlphaFoldDB" id="A0AB37UF18"/>
<dbReference type="Proteomes" id="UP000282574">
    <property type="component" value="Unassembled WGS sequence"/>
</dbReference>
<comment type="caution">
    <text evidence="6">The sequence shown here is derived from an EMBL/GenBank/DDBJ whole genome shotgun (WGS) entry which is preliminary data.</text>
</comment>
<keyword evidence="3" id="KW-0732">Signal</keyword>
<evidence type="ECO:0000313" key="6">
    <source>
        <dbReference type="EMBL" id="RUT07981.1"/>
    </source>
</evidence>
<feature type="compositionally biased region" description="Polar residues" evidence="4">
    <location>
        <begin position="37"/>
        <end position="59"/>
    </location>
</feature>
<feature type="domain" description="Solute-binding protein family 3/N-terminal" evidence="5">
    <location>
        <begin position="62"/>
        <end position="275"/>
    </location>
</feature>
<evidence type="ECO:0000256" key="3">
    <source>
        <dbReference type="ARBA" id="ARBA00022729"/>
    </source>
</evidence>
<dbReference type="SMART" id="SM00062">
    <property type="entry name" value="PBPb"/>
    <property type="match status" value="1"/>
</dbReference>
<evidence type="ECO:0000256" key="1">
    <source>
        <dbReference type="ARBA" id="ARBA00004418"/>
    </source>
</evidence>
<accession>A0AB37UF18</accession>
<evidence type="ECO:0000259" key="5">
    <source>
        <dbReference type="SMART" id="SM00062"/>
    </source>
</evidence>
<dbReference type="SUPFAM" id="SSF53850">
    <property type="entry name" value="Periplasmic binding protein-like II"/>
    <property type="match status" value="1"/>
</dbReference>
<evidence type="ECO:0000256" key="2">
    <source>
        <dbReference type="ARBA" id="ARBA00010742"/>
    </source>
</evidence>
<dbReference type="Gene3D" id="3.40.190.10">
    <property type="entry name" value="Periplasmic binding protein-like II"/>
    <property type="match status" value="2"/>
</dbReference>
<dbReference type="GO" id="GO:0042597">
    <property type="term" value="C:periplasmic space"/>
    <property type="evidence" value="ECO:0007669"/>
    <property type="project" value="UniProtKB-SubCell"/>
</dbReference>
<proteinExistence type="inferred from homology"/>